<dbReference type="Proteomes" id="UP001287286">
    <property type="component" value="Unassembled WGS sequence"/>
</dbReference>
<comment type="caution">
    <text evidence="1">The sequence shown here is derived from an EMBL/GenBank/DDBJ whole genome shotgun (WGS) entry which is preliminary data.</text>
</comment>
<sequence>MSAYRRPLPHKCVACVMEKSRPALPWQATYAQPVVTTRPECDAKRQRSKDVVAALGKRRKVEDEPSKSMFEWRWGQTPDAHVGEEFWVTGRCRDYNEPYLELSELGLASEHVYKGCAPQPEPNPNFFLASPSELTHFSFAMETVLNSSGLSMTSHALEPPLSPSVHLELKAPTGAAKFEGRVDALAPVYPQDVATDISKAEGILRDDSSTTQSNCTDTADLYTSGDGTTVSIDELLGTFMIPLDLLSSSDAEIDFMELPSSEFDWSAALHDMSPHSVVSSRTPNALLASASTRYTE</sequence>
<gene>
    <name evidence="1" type="ORF">Purlil1_13242</name>
</gene>
<evidence type="ECO:0000313" key="2">
    <source>
        <dbReference type="Proteomes" id="UP001287286"/>
    </source>
</evidence>
<evidence type="ECO:0000313" key="1">
    <source>
        <dbReference type="EMBL" id="KAK4072835.1"/>
    </source>
</evidence>
<name>A0ABR0BFA6_PURLI</name>
<organism evidence="1 2">
    <name type="scientific">Purpureocillium lilacinum</name>
    <name type="common">Paecilomyces lilacinus</name>
    <dbReference type="NCBI Taxonomy" id="33203"/>
    <lineage>
        <taxon>Eukaryota</taxon>
        <taxon>Fungi</taxon>
        <taxon>Dikarya</taxon>
        <taxon>Ascomycota</taxon>
        <taxon>Pezizomycotina</taxon>
        <taxon>Sordariomycetes</taxon>
        <taxon>Hypocreomycetidae</taxon>
        <taxon>Hypocreales</taxon>
        <taxon>Ophiocordycipitaceae</taxon>
        <taxon>Purpureocillium</taxon>
    </lineage>
</organism>
<accession>A0ABR0BFA6</accession>
<dbReference type="EMBL" id="JAWRVI010000186">
    <property type="protein sequence ID" value="KAK4072835.1"/>
    <property type="molecule type" value="Genomic_DNA"/>
</dbReference>
<proteinExistence type="predicted"/>
<protein>
    <submittedName>
        <fullName evidence="1">Uncharacterized protein</fullName>
    </submittedName>
</protein>
<reference evidence="1 2" key="1">
    <citation type="journal article" date="2024" name="Microbiol. Resour. Announc.">
        <title>Genome annotations for the ascomycete fungi Trichoderma harzianum, Trichoderma aggressivum, and Purpureocillium lilacinum.</title>
        <authorList>
            <person name="Beijen E.P.W."/>
            <person name="Ohm R.A."/>
        </authorList>
    </citation>
    <scope>NUCLEOTIDE SEQUENCE [LARGE SCALE GENOMIC DNA]</scope>
    <source>
        <strain evidence="1 2">CBS 150709</strain>
    </source>
</reference>
<keyword evidence="2" id="KW-1185">Reference proteome</keyword>